<proteinExistence type="predicted"/>
<feature type="compositionally biased region" description="Basic and acidic residues" evidence="1">
    <location>
        <begin position="230"/>
        <end position="265"/>
    </location>
</feature>
<feature type="compositionally biased region" description="Basic and acidic residues" evidence="1">
    <location>
        <begin position="93"/>
        <end position="115"/>
    </location>
</feature>
<sequence>MIGPSVPGHLLKGKAKQVDDDESSDDDYGPALPPDMQKNPEPAPEKRVVGPSFPTGPPPPADDSEEDDDVGPMPLPEGYAAPETSGLQDFLEQEERRRKAIEEDGKPKAVKRDEWMLAPPESSGILGNLDPTKLKARQFQRSSEPKVTERNLWTETPAERQQRLADEVSGKRKRAEVAAAGGGAAEPSEEDRKRRRRDAEIREQIEEHNKSKRGESLVDIHAKSKAASKKKSDKDEAPPAIWDRDRDMGLKGRLMDEKSRSKLIQDAKGLSSRFGPSKGGSYL</sequence>
<evidence type="ECO:0000313" key="4">
    <source>
        <dbReference type="Proteomes" id="UP000054248"/>
    </source>
</evidence>
<gene>
    <name evidence="3" type="ORF">M407DRAFT_245410</name>
</gene>
<organism evidence="3 4">
    <name type="scientific">Tulasnella calospora MUT 4182</name>
    <dbReference type="NCBI Taxonomy" id="1051891"/>
    <lineage>
        <taxon>Eukaryota</taxon>
        <taxon>Fungi</taxon>
        <taxon>Dikarya</taxon>
        <taxon>Basidiomycota</taxon>
        <taxon>Agaricomycotina</taxon>
        <taxon>Agaricomycetes</taxon>
        <taxon>Cantharellales</taxon>
        <taxon>Tulasnellaceae</taxon>
        <taxon>Tulasnella</taxon>
    </lineage>
</organism>
<feature type="compositionally biased region" description="Basic and acidic residues" evidence="1">
    <location>
        <begin position="197"/>
        <end position="222"/>
    </location>
</feature>
<feature type="region of interest" description="Disordered" evidence="1">
    <location>
        <begin position="1"/>
        <end position="283"/>
    </location>
</feature>
<dbReference type="PANTHER" id="PTHR46370:SF1">
    <property type="entry name" value="GPALPP MOTIFS-CONTAINING PROTEIN 1"/>
    <property type="match status" value="1"/>
</dbReference>
<reference evidence="3 4" key="1">
    <citation type="submission" date="2014-04" db="EMBL/GenBank/DDBJ databases">
        <authorList>
            <consortium name="DOE Joint Genome Institute"/>
            <person name="Kuo A."/>
            <person name="Girlanda M."/>
            <person name="Perotto S."/>
            <person name="Kohler A."/>
            <person name="Nagy L.G."/>
            <person name="Floudas D."/>
            <person name="Copeland A."/>
            <person name="Barry K.W."/>
            <person name="Cichocki N."/>
            <person name="Veneault-Fourrey C."/>
            <person name="LaButti K."/>
            <person name="Lindquist E.A."/>
            <person name="Lipzen A."/>
            <person name="Lundell T."/>
            <person name="Morin E."/>
            <person name="Murat C."/>
            <person name="Sun H."/>
            <person name="Tunlid A."/>
            <person name="Henrissat B."/>
            <person name="Grigoriev I.V."/>
            <person name="Hibbett D.S."/>
            <person name="Martin F."/>
            <person name="Nordberg H.P."/>
            <person name="Cantor M.N."/>
            <person name="Hua S.X."/>
        </authorList>
    </citation>
    <scope>NUCLEOTIDE SEQUENCE [LARGE SCALE GENOMIC DNA]</scope>
    <source>
        <strain evidence="3 4">MUT 4182</strain>
    </source>
</reference>
<reference evidence="4" key="2">
    <citation type="submission" date="2015-01" db="EMBL/GenBank/DDBJ databases">
        <title>Evolutionary Origins and Diversification of the Mycorrhizal Mutualists.</title>
        <authorList>
            <consortium name="DOE Joint Genome Institute"/>
            <consortium name="Mycorrhizal Genomics Consortium"/>
            <person name="Kohler A."/>
            <person name="Kuo A."/>
            <person name="Nagy L.G."/>
            <person name="Floudas D."/>
            <person name="Copeland A."/>
            <person name="Barry K.W."/>
            <person name="Cichocki N."/>
            <person name="Veneault-Fourrey C."/>
            <person name="LaButti K."/>
            <person name="Lindquist E.A."/>
            <person name="Lipzen A."/>
            <person name="Lundell T."/>
            <person name="Morin E."/>
            <person name="Murat C."/>
            <person name="Riley R."/>
            <person name="Ohm R."/>
            <person name="Sun H."/>
            <person name="Tunlid A."/>
            <person name="Henrissat B."/>
            <person name="Grigoriev I.V."/>
            <person name="Hibbett D.S."/>
            <person name="Martin F."/>
        </authorList>
    </citation>
    <scope>NUCLEOTIDE SEQUENCE [LARGE SCALE GENOMIC DNA]</scope>
    <source>
        <strain evidence="4">MUT 4182</strain>
    </source>
</reference>
<keyword evidence="4" id="KW-1185">Reference proteome</keyword>
<dbReference type="Pfam" id="PF12572">
    <property type="entry name" value="DUF3752"/>
    <property type="match status" value="1"/>
</dbReference>
<dbReference type="PANTHER" id="PTHR46370">
    <property type="entry name" value="GPALPP MOTIFS-CONTAINING PROTEIN 1"/>
    <property type="match status" value="1"/>
</dbReference>
<dbReference type="OrthoDB" id="73491at2759"/>
<dbReference type="AlphaFoldDB" id="A0A0C3Q0W1"/>
<evidence type="ECO:0000259" key="2">
    <source>
        <dbReference type="Pfam" id="PF12572"/>
    </source>
</evidence>
<evidence type="ECO:0000256" key="1">
    <source>
        <dbReference type="SAM" id="MobiDB-lite"/>
    </source>
</evidence>
<feature type="domain" description="DUF3752" evidence="2">
    <location>
        <begin position="119"/>
        <end position="275"/>
    </location>
</feature>
<dbReference type="InterPro" id="IPR046331">
    <property type="entry name" value="GPAM1-like"/>
</dbReference>
<protein>
    <recommendedName>
        <fullName evidence="2">DUF3752 domain-containing protein</fullName>
    </recommendedName>
</protein>
<dbReference type="InterPro" id="IPR022226">
    <property type="entry name" value="DUF3752"/>
</dbReference>
<dbReference type="HOGENOM" id="CLU_067132_0_1_1"/>
<evidence type="ECO:0000313" key="3">
    <source>
        <dbReference type="EMBL" id="KIO21690.1"/>
    </source>
</evidence>
<feature type="compositionally biased region" description="Acidic residues" evidence="1">
    <location>
        <begin position="19"/>
        <end position="28"/>
    </location>
</feature>
<accession>A0A0C3Q0W1</accession>
<name>A0A0C3Q0W1_9AGAM</name>
<dbReference type="Proteomes" id="UP000054248">
    <property type="component" value="Unassembled WGS sequence"/>
</dbReference>
<feature type="compositionally biased region" description="Basic and acidic residues" evidence="1">
    <location>
        <begin position="157"/>
        <end position="170"/>
    </location>
</feature>
<dbReference type="EMBL" id="KN823131">
    <property type="protein sequence ID" value="KIO21690.1"/>
    <property type="molecule type" value="Genomic_DNA"/>
</dbReference>